<feature type="coiled-coil region" evidence="1">
    <location>
        <begin position="858"/>
        <end position="885"/>
    </location>
</feature>
<feature type="region of interest" description="Disordered" evidence="2">
    <location>
        <begin position="1545"/>
        <end position="1566"/>
    </location>
</feature>
<name>A0AAJ7TBC5_PETMA</name>
<dbReference type="KEGG" id="pmrn:116944920"/>
<feature type="compositionally biased region" description="Low complexity" evidence="2">
    <location>
        <begin position="1263"/>
        <end position="1274"/>
    </location>
</feature>
<feature type="compositionally biased region" description="Low complexity" evidence="2">
    <location>
        <begin position="1511"/>
        <end position="1527"/>
    </location>
</feature>
<feature type="region of interest" description="Disordered" evidence="2">
    <location>
        <begin position="800"/>
        <end position="819"/>
    </location>
</feature>
<feature type="region of interest" description="Disordered" evidence="2">
    <location>
        <begin position="701"/>
        <end position="725"/>
    </location>
</feature>
<feature type="compositionally biased region" description="Acidic residues" evidence="2">
    <location>
        <begin position="251"/>
        <end position="265"/>
    </location>
</feature>
<feature type="compositionally biased region" description="Pro residues" evidence="2">
    <location>
        <begin position="1125"/>
        <end position="1141"/>
    </location>
</feature>
<feature type="region of interest" description="Disordered" evidence="2">
    <location>
        <begin position="622"/>
        <end position="667"/>
    </location>
</feature>
<feature type="region of interest" description="Disordered" evidence="2">
    <location>
        <begin position="176"/>
        <end position="197"/>
    </location>
</feature>
<feature type="compositionally biased region" description="Basic and acidic residues" evidence="2">
    <location>
        <begin position="1081"/>
        <end position="1108"/>
    </location>
</feature>
<feature type="region of interest" description="Disordered" evidence="2">
    <location>
        <begin position="1246"/>
        <end position="1282"/>
    </location>
</feature>
<feature type="compositionally biased region" description="Acidic residues" evidence="2">
    <location>
        <begin position="234"/>
        <end position="243"/>
    </location>
</feature>
<proteinExistence type="predicted"/>
<accession>A0AAJ7TBC5</accession>
<sequence>MKMDHDDGGNEGTDLDASEKAYDETHKPLEDMDEDGVIMVEGSRYCVEACGNVLLSHIAETVDKVHPPRKPGLGDVVSQAPLDVLDIEETSYPTTDSQDAAALSAEGTTADEAHDDLSFHVSELLDSDALPGSLEKQQSFEVADEDVSYRISELLDSDPVAISVSLAEDATLNISNDDTFQSENSPELAKDISPRRMWRVSPEQGIMASTSGPARDVGSGQHRASLHEELGMESADDYDDEIEEGGRTSEEESDLPYDGDLDEGSDLNPNSASNTSGTGQSCAHFSELHEKGALSLSGREQSTCLINLALENDTGDREGLNAQSLSRDINAGLRYSLADEMGTRHALVIEEEHLLRSNDDVVGPSSNFYFSQIRAEVFLTEPHDGKYLSDTVDTIEHSSEARGNTCNLEDEIVCVGSANEPQNTVHSDQEMQYKAHEHVLITAQAQHAQSTFQQQPCDMLHREQEVKLEICNDVIEPTAQNSKAAIEQVSHPFAEDELSSRYYIEAETMPEISFTESVDAVAAAKQADFLIKDEFYRSHKEGSMQIIPEHDQWLPSADKDAQTSLIIDRESVEMGTNVNGMGVCNSADPYSQISCIKKQTLSVLKSDNCAANAPSDRSILLDDNQKQRRGQVHYPLPNLSMVEPKIRSQKKAKTKVDRSPSSTKASVKLARSVSHKPLVATVREVLNSTELPLVSCKTRCVTPEPQEGTPAMDSDNRSPNSKTSADMVRQLQEDYDKLLTKYAEAENTIDHLRLGAKVSLFADAPKPASSAIHVGTLNTPSRPVTLTIPKPQQAWLIQPGPGSQDHPDGDSGGAGCSMHEEEATPGMCLTRELASQALCFRDKVNEFQELLNSGKLSLENQQEAFEQLRRDQDGLERQYMARKEEHRALQLQTHRCGTASAGHFDPHREVEGAIFQLGMSLEEIKEQMDESRCRPSSPDTAPASTSLSATAVKMQRVTSSHSESPLSVVIHQRITLDLVEGSETDNEVGRESMEERMGDQERSRSETHTEPGESDKGGDTMEEDRGSAHGGDSSGLSSQSYHRGSQATGGAGPRQHRSVAAPAGRQRRERAQHPDVWAQGKTDDRSQRSTANAKEDSKSNTCRSRDMDGREEDELFGGPGRRAPTPQPHSPLQPSQQPPLPLNVMFNSVEPPSLFAEHRHQRDMQSKEHPNQKTTEAGEISRHVSHISLASSGISLQGSFDNFQRHRHSIKEERVISPETDSGFVGSENGRITGRASSLAESLRLTARSSSSHPSLPEECESDAPAVAPVSAEPARQRGVWSDAEASEAVGAHGLRVACRPSASSSRWNASAASDWDSRGCQGRDRLDDLEREDVCSLDGFPCRPLKKAELGGLDGEHPRGNAAWSRAVNGLQSEDGDPPSRPCERQHSDDLAAAEGSVLRGPSEEVEAREPGVTPRAKRTPSEGAYPNLSRLSVGPRRRSKNVAWPEVKSVPRSEPWTPPRLRSSRATLSLADLRHRDEEAVGTPTASPPWATPPRRAATRGHHSRDHLLTGPYSGTSSTGSQTTLGVDYKSFPPGRPSGKLFESDHPCPGCSSKARTSERHWDSGTKRLPCPVCNGSGVYIESSSHDEDDLVLGDLRDETERSPQSRRQQHSNIIPGLYSGSYVYPAFRYGLPSALYVSPYHSRFYLPEAPPRSRARPRGVSAGRARSEDIGVVRTRRHNCQRECCWCGVAMRVFCWCHNSSTPLCEFPQAHWSCVVLTAPRKC</sequence>
<dbReference type="RefSeq" id="XP_032814720.1">
    <property type="nucleotide sequence ID" value="XM_032958829.1"/>
</dbReference>
<evidence type="ECO:0000256" key="2">
    <source>
        <dbReference type="SAM" id="MobiDB-lite"/>
    </source>
</evidence>
<feature type="compositionally biased region" description="Polar residues" evidence="2">
    <location>
        <begin position="1034"/>
        <end position="1046"/>
    </location>
</feature>
<dbReference type="InterPro" id="IPR052655">
    <property type="entry name" value="AKNA_Centrosome-Trans_reg"/>
</dbReference>
<feature type="compositionally biased region" description="Basic and acidic residues" evidence="2">
    <location>
        <begin position="1156"/>
        <end position="1171"/>
    </location>
</feature>
<feature type="region of interest" description="Disordered" evidence="2">
    <location>
        <begin position="980"/>
        <end position="1179"/>
    </location>
</feature>
<evidence type="ECO:0000313" key="6">
    <source>
        <dbReference type="RefSeq" id="XP_032814722.1"/>
    </source>
</evidence>
<feature type="region of interest" description="Disordered" evidence="2">
    <location>
        <begin position="1396"/>
        <end position="1465"/>
    </location>
</feature>
<feature type="region of interest" description="Disordered" evidence="2">
    <location>
        <begin position="1478"/>
        <end position="1527"/>
    </location>
</feature>
<feature type="compositionally biased region" description="Polar residues" evidence="2">
    <location>
        <begin position="267"/>
        <end position="280"/>
    </location>
</feature>
<evidence type="ECO:0000259" key="3">
    <source>
        <dbReference type="Pfam" id="PF12443"/>
    </source>
</evidence>
<dbReference type="RefSeq" id="XP_032814722.1">
    <property type="nucleotide sequence ID" value="XM_032958831.1"/>
</dbReference>
<feature type="domain" description="AKNA" evidence="3">
    <location>
        <begin position="865"/>
        <end position="944"/>
    </location>
</feature>
<dbReference type="PANTHER" id="PTHR21510">
    <property type="entry name" value="AKNA DOMAIN-CONTAINING PROTEIN"/>
    <property type="match status" value="1"/>
</dbReference>
<feature type="compositionally biased region" description="Polar residues" evidence="2">
    <location>
        <begin position="176"/>
        <end position="185"/>
    </location>
</feature>
<dbReference type="InterPro" id="IPR022150">
    <property type="entry name" value="AKNA_dom"/>
</dbReference>
<feature type="compositionally biased region" description="Polar residues" evidence="2">
    <location>
        <begin position="956"/>
        <end position="965"/>
    </location>
</feature>
<dbReference type="Proteomes" id="UP001318040">
    <property type="component" value="Chromosome 22"/>
</dbReference>
<dbReference type="PANTHER" id="PTHR21510:SF13">
    <property type="entry name" value="AKNA DOMAIN-CONTAINING PROTEIN"/>
    <property type="match status" value="1"/>
</dbReference>
<feature type="compositionally biased region" description="Basic and acidic residues" evidence="2">
    <location>
        <begin position="987"/>
        <end position="1027"/>
    </location>
</feature>
<evidence type="ECO:0000256" key="1">
    <source>
        <dbReference type="SAM" id="Coils"/>
    </source>
</evidence>
<keyword evidence="4" id="KW-1185">Reference proteome</keyword>
<protein>
    <submittedName>
        <fullName evidence="5 6">Uncharacterized protein LOC116944920 isoform X1</fullName>
    </submittedName>
</protein>
<keyword evidence="1" id="KW-0175">Coiled coil</keyword>
<feature type="region of interest" description="Disordered" evidence="2">
    <location>
        <begin position="1"/>
        <end position="29"/>
    </location>
</feature>
<feature type="compositionally biased region" description="Basic and acidic residues" evidence="2">
    <location>
        <begin position="17"/>
        <end position="29"/>
    </location>
</feature>
<gene>
    <name evidence="5 6" type="primary">LOC116944920</name>
</gene>
<dbReference type="Pfam" id="PF12443">
    <property type="entry name" value="AKNA"/>
    <property type="match status" value="1"/>
</dbReference>
<feature type="compositionally biased region" description="Low complexity" evidence="2">
    <location>
        <begin position="935"/>
        <end position="951"/>
    </location>
</feature>
<evidence type="ECO:0000313" key="4">
    <source>
        <dbReference type="Proteomes" id="UP001318040"/>
    </source>
</evidence>
<reference evidence="5 6" key="1">
    <citation type="submission" date="2025-04" db="UniProtKB">
        <authorList>
            <consortium name="RefSeq"/>
        </authorList>
    </citation>
    <scope>IDENTIFICATION</scope>
    <source>
        <tissue evidence="5 6">Sperm</tissue>
    </source>
</reference>
<evidence type="ECO:0000313" key="5">
    <source>
        <dbReference type="RefSeq" id="XP_032814720.1"/>
    </source>
</evidence>
<organism evidence="4 6">
    <name type="scientific">Petromyzon marinus</name>
    <name type="common">Sea lamprey</name>
    <dbReference type="NCBI Taxonomy" id="7757"/>
    <lineage>
        <taxon>Eukaryota</taxon>
        <taxon>Metazoa</taxon>
        <taxon>Chordata</taxon>
        <taxon>Craniata</taxon>
        <taxon>Vertebrata</taxon>
        <taxon>Cyclostomata</taxon>
        <taxon>Hyperoartia</taxon>
        <taxon>Petromyzontiformes</taxon>
        <taxon>Petromyzontidae</taxon>
        <taxon>Petromyzon</taxon>
    </lineage>
</organism>
<feature type="region of interest" description="Disordered" evidence="2">
    <location>
        <begin position="228"/>
        <end position="280"/>
    </location>
</feature>
<feature type="region of interest" description="Disordered" evidence="2">
    <location>
        <begin position="926"/>
        <end position="965"/>
    </location>
</feature>